<feature type="domain" description="Anti-sigma-28 factor FlgM C-terminal" evidence="10">
    <location>
        <begin position="39"/>
        <end position="85"/>
    </location>
</feature>
<proteinExistence type="inferred from homology"/>
<keyword evidence="5" id="KW-0805">Transcription regulation</keyword>
<dbReference type="EMBL" id="CP076114">
    <property type="protein sequence ID" value="UUD64918.1"/>
    <property type="molecule type" value="Genomic_DNA"/>
</dbReference>
<evidence type="ECO:0000256" key="2">
    <source>
        <dbReference type="ARBA" id="ARBA00017823"/>
    </source>
</evidence>
<protein>
    <recommendedName>
        <fullName evidence="2">Negative regulator of flagellin synthesis</fullName>
    </recommendedName>
    <alternativeName>
        <fullName evidence="8">Anti-sigma-28 factor</fullName>
    </alternativeName>
</protein>
<dbReference type="SUPFAM" id="SSF101498">
    <property type="entry name" value="Anti-sigma factor FlgM"/>
    <property type="match status" value="1"/>
</dbReference>
<accession>A0ABY5JC78</accession>
<keyword evidence="12" id="KW-1185">Reference proteome</keyword>
<keyword evidence="4" id="KW-1005">Bacterial flagellum biogenesis</keyword>
<comment type="function">
    <text evidence="7">Responsible for the coupling of flagellin expression to flagellar assembly by preventing expression of the flagellin genes when a component of the middle class of proteins is defective. It negatively regulates flagellar genes by inhibiting the activity of FliA by directly binding to FliA.</text>
</comment>
<gene>
    <name evidence="11" type="primary">flgM</name>
    <name evidence="11" type="ORF">D16iCDA_04285</name>
</gene>
<evidence type="ECO:0000313" key="12">
    <source>
        <dbReference type="Proteomes" id="UP000887421"/>
    </source>
</evidence>
<organism evidence="11 12">
    <name type="scientific">Phytopseudomonas seleniipraecipitans</name>
    <dbReference type="NCBI Taxonomy" id="640205"/>
    <lineage>
        <taxon>Bacteria</taxon>
        <taxon>Pseudomonadati</taxon>
        <taxon>Pseudomonadota</taxon>
        <taxon>Gammaproteobacteria</taxon>
        <taxon>Pseudomonadales</taxon>
        <taxon>Pseudomonadaceae</taxon>
        <taxon>Phytopseudomonas</taxon>
    </lineage>
</organism>
<dbReference type="InterPro" id="IPR035890">
    <property type="entry name" value="Anti-sigma-28_factor_FlgM_sf"/>
</dbReference>
<keyword evidence="6" id="KW-0804">Transcription</keyword>
<evidence type="ECO:0000256" key="3">
    <source>
        <dbReference type="ARBA" id="ARBA00022491"/>
    </source>
</evidence>
<dbReference type="NCBIfam" id="TIGR03824">
    <property type="entry name" value="FlgM_jcvi"/>
    <property type="match status" value="1"/>
</dbReference>
<dbReference type="Proteomes" id="UP000887421">
    <property type="component" value="Chromosome"/>
</dbReference>
<evidence type="ECO:0000313" key="11">
    <source>
        <dbReference type="EMBL" id="UUD64918.1"/>
    </source>
</evidence>
<comment type="similarity">
    <text evidence="1">Belongs to the FlgM family.</text>
</comment>
<evidence type="ECO:0000256" key="5">
    <source>
        <dbReference type="ARBA" id="ARBA00023015"/>
    </source>
</evidence>
<evidence type="ECO:0000256" key="1">
    <source>
        <dbReference type="ARBA" id="ARBA00005322"/>
    </source>
</evidence>
<keyword evidence="11" id="KW-0969">Cilium</keyword>
<dbReference type="InterPro" id="IPR031316">
    <property type="entry name" value="FlgM_C"/>
</dbReference>
<keyword evidence="11" id="KW-0282">Flagellum</keyword>
<keyword evidence="11" id="KW-0966">Cell projection</keyword>
<evidence type="ECO:0000256" key="9">
    <source>
        <dbReference type="SAM" id="MobiDB-lite"/>
    </source>
</evidence>
<evidence type="ECO:0000256" key="7">
    <source>
        <dbReference type="ARBA" id="ARBA00024739"/>
    </source>
</evidence>
<evidence type="ECO:0000256" key="6">
    <source>
        <dbReference type="ARBA" id="ARBA00023163"/>
    </source>
</evidence>
<dbReference type="Pfam" id="PF04316">
    <property type="entry name" value="FlgM"/>
    <property type="match status" value="1"/>
</dbReference>
<evidence type="ECO:0000256" key="4">
    <source>
        <dbReference type="ARBA" id="ARBA00022795"/>
    </source>
</evidence>
<feature type="region of interest" description="Disordered" evidence="9">
    <location>
        <begin position="1"/>
        <end position="36"/>
    </location>
</feature>
<sequence length="93" mass="9836">MEINRHLNLTPAPVSEPSAASRGAREASGKASITAGVADARPLEQLQDALRALPEVDVDKVETLRQALREGRLDTSASALANGILIYHGVHEA</sequence>
<reference evidence="11" key="1">
    <citation type="submission" date="2021-05" db="EMBL/GenBank/DDBJ databases">
        <title>Complete genome sequence of Pseudomonas seleniipraecipitans strain D1-6.</title>
        <authorList>
            <person name="Lafi F."/>
            <person name="Eida A."/>
            <person name="Alam I."/>
            <person name="Hert H."/>
            <person name="Saad M."/>
        </authorList>
    </citation>
    <scope>NUCLEOTIDE SEQUENCE</scope>
    <source>
        <strain evidence="11">D1-6</strain>
    </source>
</reference>
<dbReference type="RefSeq" id="WP_070881903.1">
    <property type="nucleotide sequence ID" value="NZ_CP076114.1"/>
</dbReference>
<name>A0ABY5JC78_9GAMM</name>
<keyword evidence="3" id="KW-0678">Repressor</keyword>
<evidence type="ECO:0000256" key="8">
    <source>
        <dbReference type="ARBA" id="ARBA00030117"/>
    </source>
</evidence>
<evidence type="ECO:0000259" key="10">
    <source>
        <dbReference type="Pfam" id="PF04316"/>
    </source>
</evidence>
<dbReference type="InterPro" id="IPR007412">
    <property type="entry name" value="FlgM"/>
</dbReference>